<feature type="compositionally biased region" description="Low complexity" evidence="1">
    <location>
        <begin position="236"/>
        <end position="246"/>
    </location>
</feature>
<evidence type="ECO:0000313" key="3">
    <source>
        <dbReference type="Proteomes" id="UP000291286"/>
    </source>
</evidence>
<evidence type="ECO:0000313" key="2">
    <source>
        <dbReference type="EMBL" id="TAA31305.1"/>
    </source>
</evidence>
<feature type="compositionally biased region" description="Low complexity" evidence="1">
    <location>
        <begin position="326"/>
        <end position="345"/>
    </location>
</feature>
<feature type="region of interest" description="Disordered" evidence="1">
    <location>
        <begin position="236"/>
        <end position="268"/>
    </location>
</feature>
<name>A0A4Q8LL86_9GAMM</name>
<proteinExistence type="predicted"/>
<protein>
    <submittedName>
        <fullName evidence="2">DUF1631 domain-containing protein</fullName>
    </submittedName>
</protein>
<reference evidence="2 3" key="1">
    <citation type="submission" date="2019-02" db="EMBL/GenBank/DDBJ databases">
        <title>WGS of Pseudoxanthomonas species novum from clinical isolates.</title>
        <authorList>
            <person name="Bernier A.-M."/>
            <person name="Bernard K."/>
            <person name="Vachon A."/>
        </authorList>
    </citation>
    <scope>NUCLEOTIDE SEQUENCE [LARGE SCALE GENOMIC DNA]</scope>
    <source>
        <strain evidence="2 3">NML171202</strain>
    </source>
</reference>
<dbReference type="AlphaFoldDB" id="A0A4Q8LL86"/>
<dbReference type="Proteomes" id="UP000291286">
    <property type="component" value="Unassembled WGS sequence"/>
</dbReference>
<comment type="caution">
    <text evidence="2">The sequence shown here is derived from an EMBL/GenBank/DDBJ whole genome shotgun (WGS) entry which is preliminary data.</text>
</comment>
<evidence type="ECO:0000256" key="1">
    <source>
        <dbReference type="SAM" id="MobiDB-lite"/>
    </source>
</evidence>
<dbReference type="EMBL" id="SHMB01000002">
    <property type="protein sequence ID" value="TAA31305.1"/>
    <property type="molecule type" value="Genomic_DNA"/>
</dbReference>
<dbReference type="PANTHER" id="PTHR48125">
    <property type="entry name" value="LP07818P1"/>
    <property type="match status" value="1"/>
</dbReference>
<gene>
    <name evidence="2" type="ORF">EA661_06935</name>
</gene>
<dbReference type="PANTHER" id="PTHR48125:SF12">
    <property type="entry name" value="AT HOOK TRANSCRIPTION FACTOR FAMILY-RELATED"/>
    <property type="match status" value="1"/>
</dbReference>
<feature type="region of interest" description="Disordered" evidence="1">
    <location>
        <begin position="316"/>
        <end position="350"/>
    </location>
</feature>
<sequence length="782" mass="83927">MVAPGAASPILTATDTLASAALPVRVRRILEALLAQLQQALFLGVESSLDALEQELFLSANRARSNETQTSYLSHLQHLRRDRAKVLPALLARLEAELATLRSPPQLPQAVEQPPALLTLVEDAVIDQNIVLEEIARRHSHRHQQALHLLSQRFGVLAGSPALDEARQPLSPHSLCQALRVGAATLEVDLTSQLQLYRLFEQHVMSGYGELLEQIAQTLGRQGVLPGLVFAPQRARTPAARSASEPAPAPPASKTGLPPVELPGWVRPGQARRSTAPVVSFASLQRLLSASHARASAPPPAAKDAGLLPAWMKPGASHPAPLSPTASAGPVAGGANAAPPSVGAPHTGGFGAASEASLPTAHVLSTLQTLQLQVAQGQVPSTPLALEDIRERVLAGLRRLHGPQAELTREDADTFELLDLLYRQIGREVRRGPASDLLGQLQVPVVQAALNDRAFFLSPQHPARELLNAVAESGANWLGEDDTDPVLLAKLKAAVSKVLTEYTGDEAVFAQAHRDVQDHFQTAARKAEVAERRLVEAARGRDRLENAKTAAADSIDQALGARPIPPFVQALLSQAWADVLTLIRLRHGDDSDEWQEVCALTTRIADAVTGQDTPEPALPTQIEQALVKVGYHSDEAAVIARRLANAPEPELPGEPALKLQAKVAAAAQVAPRRPAPLPRSPAEQASYESLRRLPFGTWFEFVQNQQGDLRRLRLSWYNPTSGHALFVSARGQKVGEHTLDSVARLMAIDQARPVSEEHGSLLDRAWQAALAKLRDLAGMEAA</sequence>
<accession>A0A4Q8LL86</accession>
<dbReference type="Pfam" id="PF07793">
    <property type="entry name" value="DUF1631"/>
    <property type="match status" value="1"/>
</dbReference>
<dbReference type="InterPro" id="IPR012434">
    <property type="entry name" value="DUF1631"/>
</dbReference>
<organism evidence="2 3">
    <name type="scientific">Pseudoxanthomonas winnipegensis</name>
    <dbReference type="NCBI Taxonomy" id="2480810"/>
    <lineage>
        <taxon>Bacteria</taxon>
        <taxon>Pseudomonadati</taxon>
        <taxon>Pseudomonadota</taxon>
        <taxon>Gammaproteobacteria</taxon>
        <taxon>Lysobacterales</taxon>
        <taxon>Lysobacteraceae</taxon>
        <taxon>Pseudoxanthomonas</taxon>
    </lineage>
</organism>